<name>A0ABX7PA67_9BACT</name>
<feature type="compositionally biased region" description="Acidic residues" evidence="1">
    <location>
        <begin position="1030"/>
        <end position="1049"/>
    </location>
</feature>
<feature type="compositionally biased region" description="Pro residues" evidence="1">
    <location>
        <begin position="980"/>
        <end position="1008"/>
    </location>
</feature>
<dbReference type="PANTHER" id="PTHR45947">
    <property type="entry name" value="SULFOQUINOVOSYL TRANSFERASE SQD2"/>
    <property type="match status" value="1"/>
</dbReference>
<dbReference type="CDD" id="cd03801">
    <property type="entry name" value="GT4_PimA-like"/>
    <property type="match status" value="1"/>
</dbReference>
<feature type="compositionally biased region" description="Acidic residues" evidence="1">
    <location>
        <begin position="1064"/>
        <end position="1077"/>
    </location>
</feature>
<feature type="compositionally biased region" description="Low complexity" evidence="1">
    <location>
        <begin position="668"/>
        <end position="678"/>
    </location>
</feature>
<dbReference type="PANTHER" id="PTHR45947:SF3">
    <property type="entry name" value="SULFOQUINOVOSYL TRANSFERASE SQD2"/>
    <property type="match status" value="1"/>
</dbReference>
<dbReference type="EMBL" id="CP071090">
    <property type="protein sequence ID" value="QSQ27370.1"/>
    <property type="molecule type" value="Genomic_DNA"/>
</dbReference>
<feature type="compositionally biased region" description="Low complexity" evidence="1">
    <location>
        <begin position="712"/>
        <end position="741"/>
    </location>
</feature>
<dbReference type="InterPro" id="IPR050194">
    <property type="entry name" value="Glycosyltransferase_grp1"/>
</dbReference>
<evidence type="ECO:0000313" key="3">
    <source>
        <dbReference type="EMBL" id="QSQ27370.1"/>
    </source>
</evidence>
<dbReference type="RefSeq" id="WP_206728892.1">
    <property type="nucleotide sequence ID" value="NZ_CP071090.1"/>
</dbReference>
<dbReference type="Proteomes" id="UP000662747">
    <property type="component" value="Chromosome"/>
</dbReference>
<feature type="compositionally biased region" description="Pro residues" evidence="1">
    <location>
        <begin position="421"/>
        <end position="432"/>
    </location>
</feature>
<feature type="region of interest" description="Disordered" evidence="1">
    <location>
        <begin position="468"/>
        <end position="1173"/>
    </location>
</feature>
<dbReference type="Pfam" id="PF13439">
    <property type="entry name" value="Glyco_transf_4"/>
    <property type="match status" value="1"/>
</dbReference>
<feature type="compositionally biased region" description="Low complexity" evidence="1">
    <location>
        <begin position="765"/>
        <end position="780"/>
    </location>
</feature>
<dbReference type="SUPFAM" id="SSF53756">
    <property type="entry name" value="UDP-Glycosyltransferase/glycogen phosphorylase"/>
    <property type="match status" value="1"/>
</dbReference>
<gene>
    <name evidence="3" type="ORF">JY651_21745</name>
</gene>
<evidence type="ECO:0000313" key="4">
    <source>
        <dbReference type="Proteomes" id="UP000662747"/>
    </source>
</evidence>
<organism evidence="3 4">
    <name type="scientific">Pyxidicoccus parkwayensis</name>
    <dbReference type="NCBI Taxonomy" id="2813578"/>
    <lineage>
        <taxon>Bacteria</taxon>
        <taxon>Pseudomonadati</taxon>
        <taxon>Myxococcota</taxon>
        <taxon>Myxococcia</taxon>
        <taxon>Myxococcales</taxon>
        <taxon>Cystobacterineae</taxon>
        <taxon>Myxococcaceae</taxon>
        <taxon>Pyxidicoccus</taxon>
    </lineage>
</organism>
<evidence type="ECO:0000256" key="1">
    <source>
        <dbReference type="SAM" id="MobiDB-lite"/>
    </source>
</evidence>
<feature type="compositionally biased region" description="Polar residues" evidence="1">
    <location>
        <begin position="694"/>
        <end position="703"/>
    </location>
</feature>
<keyword evidence="4" id="KW-1185">Reference proteome</keyword>
<sequence>MSDLPRLLLCSFDVIPGPSGSSRRVTEYLKALPDRFSVVVLSAKTPDHSHIEKYQGARLLRVPVGSGDLASRIQAFERAVRRQLESEEYALAHFTDPFGGYALCELKADYGHRLIYEAQTFPSQELRYTHPQTEGDRRFLSKIRRQELFCLMNADLIITGSQTTRSYIQSLGASEDLIHVVRAPVDLKAYDPEAMGAPDGQPLRLMYLGSQVGWQGLPTLLRAVALAAQRAEVRLTVVGAQHADWQPHLDDLVKELGLKERVEFQPPVAHDDVAKVLALADVGVLPLDDVERNRLQGGPLSKVSEYCAAGRPVITSDLPITRELIPQDAALFFPPGDTQALANHIVDLARDVPRRAELGRRARAHAEEVLEAGIIRGRLIDLYDSLLDKRTQAVAPRSEDDLPAPTMVTGTPTNRLAALLPPEPTPVKPLPKPESSKPGASEPAREELPLVMGQVMEDGLDTRLVKTELEAQPSEPPVVMGLPLRESATPQGPSPASVIVDSALPVSGRSESGGPVAQKASTAGKAGAPSLVEEPPGPTPTPTPIVRGALTIESEEPPAPTPVVRAPAPRDTEEPPSPTPVVRAPASADAEEPPSPTPVVRAPVAPDREEPPAPTPVTRAPSARDEAPSPVIASRSSVTSERDDEPPAPTPIVKVPAALLMRDEGFTPSASGRGSSSASKKDKDESSAPEPSRPLSSRSTSARVETPSRRMSALGSSSRGTSSGESERGASSSRSASSEISIPQVARDSSLPGASRAGSPLSDTGLPPASRSGASSSELSIPQATRDTGLPPVVRSGPSASESGLPPVVRSGSQTSESGLPPIVRSGPQTSETALPPVVRSGPQTSETALPPVVRSGPQTSESALPPVVRSGPQTSETAVPPVLRSGASSSDAGLPPMIRGGSTAADSERPPPVLRPGAPVSDSERPFTGRPITSETVLPPVIRGGSTTSEPERPPPVLRPGDPDRLAPSRGGTESERPPALPPRAAAPPPVPRQRPPRLMPEGPPRLSPVGAQASRPPPSLKASIPASSEDEPEEISADEAQPIDESSEASPTPAHPRPRLDEPDEISSDEVEEAEVSAANARLLDEDADVHEVEAEPTSQPVDEGPAPEPMPSSLNPWFAQLAHGYCPPEGIRFDRHTPPTTFPGRDEDTSPSRVPPPARTSPGVVRGKGS</sequence>
<feature type="domain" description="Glycosyltransferase subfamily 4-like N-terminal" evidence="2">
    <location>
        <begin position="19"/>
        <end position="188"/>
    </location>
</feature>
<proteinExistence type="predicted"/>
<evidence type="ECO:0000259" key="2">
    <source>
        <dbReference type="Pfam" id="PF13439"/>
    </source>
</evidence>
<protein>
    <submittedName>
        <fullName evidence="3">Glycosyltransferase</fullName>
    </submittedName>
</protein>
<dbReference type="Pfam" id="PF13692">
    <property type="entry name" value="Glyco_trans_1_4"/>
    <property type="match status" value="1"/>
</dbReference>
<feature type="region of interest" description="Disordered" evidence="1">
    <location>
        <begin position="414"/>
        <end position="449"/>
    </location>
</feature>
<feature type="compositionally biased region" description="Basic and acidic residues" evidence="1">
    <location>
        <begin position="962"/>
        <end position="978"/>
    </location>
</feature>
<dbReference type="InterPro" id="IPR028098">
    <property type="entry name" value="Glyco_trans_4-like_N"/>
</dbReference>
<dbReference type="Gene3D" id="3.40.50.2000">
    <property type="entry name" value="Glycogen Phosphorylase B"/>
    <property type="match status" value="2"/>
</dbReference>
<reference evidence="3 4" key="1">
    <citation type="submission" date="2021-02" db="EMBL/GenBank/DDBJ databases">
        <title>De Novo genome assembly of isolated myxobacteria.</title>
        <authorList>
            <person name="Stevens D.C."/>
        </authorList>
    </citation>
    <scope>NUCLEOTIDE SEQUENCE [LARGE SCALE GENOMIC DNA]</scope>
    <source>
        <strain evidence="4">SCPEA02</strain>
    </source>
</reference>
<accession>A0ABX7PA67</accession>